<dbReference type="RefSeq" id="WP_180285710.1">
    <property type="nucleotide sequence ID" value="NZ_JABFDB010000032.1"/>
</dbReference>
<evidence type="ECO:0000313" key="8">
    <source>
        <dbReference type="Proteomes" id="UP000584642"/>
    </source>
</evidence>
<dbReference type="PANTHER" id="PTHR43133">
    <property type="entry name" value="RNA POLYMERASE ECF-TYPE SIGMA FACTO"/>
    <property type="match status" value="1"/>
</dbReference>
<proteinExistence type="inferred from homology"/>
<dbReference type="InterPro" id="IPR013324">
    <property type="entry name" value="RNA_pol_sigma_r3/r4-like"/>
</dbReference>
<dbReference type="SUPFAM" id="SSF88946">
    <property type="entry name" value="Sigma2 domain of RNA polymerase sigma factors"/>
    <property type="match status" value="1"/>
</dbReference>
<evidence type="ECO:0000256" key="1">
    <source>
        <dbReference type="ARBA" id="ARBA00010641"/>
    </source>
</evidence>
<keyword evidence="2" id="KW-0805">Transcription regulation</keyword>
<evidence type="ECO:0000256" key="4">
    <source>
        <dbReference type="ARBA" id="ARBA00023163"/>
    </source>
</evidence>
<dbReference type="SUPFAM" id="SSF88659">
    <property type="entry name" value="Sigma3 and sigma4 domains of RNA polymerase sigma factors"/>
    <property type="match status" value="1"/>
</dbReference>
<keyword evidence="8" id="KW-1185">Reference proteome</keyword>
<keyword evidence="3" id="KW-0731">Sigma factor</keyword>
<protein>
    <submittedName>
        <fullName evidence="7">RNA polymerase sigma factor</fullName>
    </submittedName>
</protein>
<dbReference type="Pfam" id="PF08281">
    <property type="entry name" value="Sigma70_r4_2"/>
    <property type="match status" value="1"/>
</dbReference>
<evidence type="ECO:0000259" key="5">
    <source>
        <dbReference type="Pfam" id="PF08281"/>
    </source>
</evidence>
<dbReference type="InterPro" id="IPR013249">
    <property type="entry name" value="RNA_pol_sigma70_r4_t2"/>
</dbReference>
<dbReference type="EMBL" id="JABFDB010000032">
    <property type="protein sequence ID" value="NYZ23940.1"/>
    <property type="molecule type" value="Genomic_DNA"/>
</dbReference>
<gene>
    <name evidence="7" type="ORF">HND93_29915</name>
</gene>
<sequence>MDGAAPTAGEIAAMVPRLRRYAVALVGSIPDADDLVQDVMERALASREALRDPSRLYAWLLAILHNLHASGHRRRRRRGPEVPVEDLADALALSTAPTDRSAVRDLVRAMARLPEDQRRILLLSALEGLSYRDLSEVLEIPMGTVMSRLARARERLRVMMEGGEQQVVRRIR</sequence>
<dbReference type="InterPro" id="IPR053866">
    <property type="entry name" value="PhyR_sigma2"/>
</dbReference>
<organism evidence="7 8">
    <name type="scientific">Azospirillum oleiclasticum</name>
    <dbReference type="NCBI Taxonomy" id="2735135"/>
    <lineage>
        <taxon>Bacteria</taxon>
        <taxon>Pseudomonadati</taxon>
        <taxon>Pseudomonadota</taxon>
        <taxon>Alphaproteobacteria</taxon>
        <taxon>Rhodospirillales</taxon>
        <taxon>Azospirillaceae</taxon>
        <taxon>Azospirillum</taxon>
    </lineage>
</organism>
<dbReference type="Gene3D" id="1.10.10.10">
    <property type="entry name" value="Winged helix-like DNA-binding domain superfamily/Winged helix DNA-binding domain"/>
    <property type="match status" value="1"/>
</dbReference>
<dbReference type="InterPro" id="IPR036388">
    <property type="entry name" value="WH-like_DNA-bd_sf"/>
</dbReference>
<evidence type="ECO:0000259" key="6">
    <source>
        <dbReference type="Pfam" id="PF22029"/>
    </source>
</evidence>
<feature type="domain" description="PhyR sigma2" evidence="6">
    <location>
        <begin position="11"/>
        <end position="65"/>
    </location>
</feature>
<dbReference type="InterPro" id="IPR013325">
    <property type="entry name" value="RNA_pol_sigma_r2"/>
</dbReference>
<dbReference type="Pfam" id="PF22029">
    <property type="entry name" value="PhyR_sigma2"/>
    <property type="match status" value="1"/>
</dbReference>
<dbReference type="NCBIfam" id="TIGR02937">
    <property type="entry name" value="sigma70-ECF"/>
    <property type="match status" value="1"/>
</dbReference>
<dbReference type="Proteomes" id="UP000584642">
    <property type="component" value="Unassembled WGS sequence"/>
</dbReference>
<dbReference type="InterPro" id="IPR039425">
    <property type="entry name" value="RNA_pol_sigma-70-like"/>
</dbReference>
<dbReference type="Gene3D" id="1.10.1740.10">
    <property type="match status" value="1"/>
</dbReference>
<comment type="caution">
    <text evidence="7">The sequence shown here is derived from an EMBL/GenBank/DDBJ whole genome shotgun (WGS) entry which is preliminary data.</text>
</comment>
<keyword evidence="4" id="KW-0804">Transcription</keyword>
<accession>A0ABX2THY6</accession>
<evidence type="ECO:0000256" key="2">
    <source>
        <dbReference type="ARBA" id="ARBA00023015"/>
    </source>
</evidence>
<feature type="domain" description="RNA polymerase sigma factor 70 region 4 type 2" evidence="5">
    <location>
        <begin position="105"/>
        <end position="156"/>
    </location>
</feature>
<evidence type="ECO:0000256" key="3">
    <source>
        <dbReference type="ARBA" id="ARBA00023082"/>
    </source>
</evidence>
<evidence type="ECO:0000313" key="7">
    <source>
        <dbReference type="EMBL" id="NYZ23940.1"/>
    </source>
</evidence>
<reference evidence="7 8" key="1">
    <citation type="submission" date="2020-05" db="EMBL/GenBank/DDBJ databases">
        <title>Azospirillum oleiclasticum sp. nov, a nitrogen-fixing and heavy crude oil-emulsifying bacterium isolated from the crude oil of Yumen Oilfield.</title>
        <authorList>
            <person name="Wu D."/>
            <person name="Cai M."/>
            <person name="Zhang X."/>
        </authorList>
    </citation>
    <scope>NUCLEOTIDE SEQUENCE [LARGE SCALE GENOMIC DNA]</scope>
    <source>
        <strain evidence="7 8">ROY-1-1-2</strain>
    </source>
</reference>
<comment type="similarity">
    <text evidence="1">Belongs to the sigma-70 factor family. ECF subfamily.</text>
</comment>
<dbReference type="InterPro" id="IPR014284">
    <property type="entry name" value="RNA_pol_sigma-70_dom"/>
</dbReference>
<name>A0ABX2THY6_9PROT</name>
<dbReference type="PANTHER" id="PTHR43133:SF25">
    <property type="entry name" value="RNA POLYMERASE SIGMA FACTOR RFAY-RELATED"/>
    <property type="match status" value="1"/>
</dbReference>